<name>A0A4Y2D2W7_ARAVE</name>
<sequence length="51" mass="5415">VNGADVCQASHKDAVMALLAPTYEMTLTVRHDPLPQGWQVGSPLPVGESNL</sequence>
<reference evidence="1 2" key="1">
    <citation type="journal article" date="2019" name="Sci. Rep.">
        <title>Orb-weaving spider Araneus ventricosus genome elucidates the spidroin gene catalogue.</title>
        <authorList>
            <person name="Kono N."/>
            <person name="Nakamura H."/>
            <person name="Ohtoshi R."/>
            <person name="Moran D.A.P."/>
            <person name="Shinohara A."/>
            <person name="Yoshida Y."/>
            <person name="Fujiwara M."/>
            <person name="Mori M."/>
            <person name="Tomita M."/>
            <person name="Arakawa K."/>
        </authorList>
    </citation>
    <scope>NUCLEOTIDE SEQUENCE [LARGE SCALE GENOMIC DNA]</scope>
</reference>
<evidence type="ECO:0000313" key="1">
    <source>
        <dbReference type="EMBL" id="GBM11070.1"/>
    </source>
</evidence>
<dbReference type="EMBL" id="BGPR01165342">
    <property type="protein sequence ID" value="GBM11070.1"/>
    <property type="molecule type" value="Genomic_DNA"/>
</dbReference>
<dbReference type="InterPro" id="IPR036034">
    <property type="entry name" value="PDZ_sf"/>
</dbReference>
<dbReference type="SUPFAM" id="SSF50156">
    <property type="entry name" value="PDZ domain-like"/>
    <property type="match status" value="1"/>
</dbReference>
<keyword evidence="2" id="KW-1185">Reference proteome</keyword>
<evidence type="ECO:0008006" key="3">
    <source>
        <dbReference type="Google" id="ProtNLM"/>
    </source>
</evidence>
<dbReference type="OrthoDB" id="2187496at2759"/>
<organism evidence="1 2">
    <name type="scientific">Araneus ventricosus</name>
    <name type="common">Orbweaver spider</name>
    <name type="synonym">Epeira ventricosa</name>
    <dbReference type="NCBI Taxonomy" id="182803"/>
    <lineage>
        <taxon>Eukaryota</taxon>
        <taxon>Metazoa</taxon>
        <taxon>Ecdysozoa</taxon>
        <taxon>Arthropoda</taxon>
        <taxon>Chelicerata</taxon>
        <taxon>Arachnida</taxon>
        <taxon>Araneae</taxon>
        <taxon>Araneomorphae</taxon>
        <taxon>Entelegynae</taxon>
        <taxon>Araneoidea</taxon>
        <taxon>Araneidae</taxon>
        <taxon>Araneus</taxon>
    </lineage>
</organism>
<comment type="caution">
    <text evidence="1">The sequence shown here is derived from an EMBL/GenBank/DDBJ whole genome shotgun (WGS) entry which is preliminary data.</text>
</comment>
<evidence type="ECO:0000313" key="2">
    <source>
        <dbReference type="Proteomes" id="UP000499080"/>
    </source>
</evidence>
<feature type="non-terminal residue" evidence="1">
    <location>
        <position position="1"/>
    </location>
</feature>
<accession>A0A4Y2D2W7</accession>
<protein>
    <recommendedName>
        <fullName evidence="3">PDZ domain-containing protein</fullName>
    </recommendedName>
</protein>
<proteinExistence type="predicted"/>
<dbReference type="AlphaFoldDB" id="A0A4Y2D2W7"/>
<dbReference type="Proteomes" id="UP000499080">
    <property type="component" value="Unassembled WGS sequence"/>
</dbReference>
<gene>
    <name evidence="1" type="ORF">AVEN_166031_1</name>
</gene>
<dbReference type="Gene3D" id="2.30.42.10">
    <property type="match status" value="1"/>
</dbReference>